<dbReference type="EMBL" id="MT732473">
    <property type="protein sequence ID" value="QQV91382.1"/>
    <property type="molecule type" value="Genomic_DNA"/>
</dbReference>
<gene>
    <name evidence="1" type="ORF">Leef1_19</name>
</gene>
<evidence type="ECO:0000313" key="2">
    <source>
        <dbReference type="Proteomes" id="UP000693839"/>
    </source>
</evidence>
<organism evidence="1 2">
    <name type="scientific">Polaribacter phage Leef_1</name>
    <dbReference type="NCBI Taxonomy" id="2745684"/>
    <lineage>
        <taxon>Viruses</taxon>
        <taxon>Duplodnaviria</taxon>
        <taxon>Heunggongvirae</taxon>
        <taxon>Uroviricota</taxon>
        <taxon>Caudoviricetes</taxon>
        <taxon>Helgolandviridae</taxon>
        <taxon>Leefvirus</taxon>
        <taxon>Leefvirus Leef</taxon>
    </lineage>
</organism>
<reference evidence="1" key="1">
    <citation type="submission" date="2020-07" db="EMBL/GenBank/DDBJ databases">
        <title>Highly diverse flavobacterial phages as mortality factor during North Sea spring blooms.</title>
        <authorList>
            <person name="Bartlau N."/>
            <person name="Wichels A."/>
            <person name="Krohne G."/>
            <person name="Adriaenssens E.M."/>
            <person name="Heins A."/>
            <person name="Fuchs B.M."/>
            <person name="Amann R."/>
            <person name="Moraru C."/>
        </authorList>
    </citation>
    <scope>NUCLEOTIDE SEQUENCE</scope>
</reference>
<accession>A0A8E4ZMS9</accession>
<name>A0A8E4ZMS9_9CAUD</name>
<dbReference type="Proteomes" id="UP000693839">
    <property type="component" value="Segment"/>
</dbReference>
<protein>
    <submittedName>
        <fullName evidence="1">Uncharacterized protein</fullName>
    </submittedName>
</protein>
<keyword evidence="2" id="KW-1185">Reference proteome</keyword>
<sequence>MITEDQKTAFKTILGSHYSRKVIAVLKERGVKDTFSKTHSSKMVVQVMNGETAHVLIEDAIMYAVENQLKENKKIERKRNKLLKSIQ</sequence>
<evidence type="ECO:0000313" key="1">
    <source>
        <dbReference type="EMBL" id="QQV91382.1"/>
    </source>
</evidence>
<proteinExistence type="predicted"/>